<proteinExistence type="predicted"/>
<dbReference type="EMBL" id="DYZL01000163">
    <property type="protein sequence ID" value="HJH43656.1"/>
    <property type="molecule type" value="Genomic_DNA"/>
</dbReference>
<reference evidence="1" key="2">
    <citation type="submission" date="2021-09" db="EMBL/GenBank/DDBJ databases">
        <authorList>
            <person name="Gilroy R."/>
        </authorList>
    </citation>
    <scope>NUCLEOTIDE SEQUENCE</scope>
    <source>
        <strain evidence="1">USAMLcec12-2067</strain>
    </source>
</reference>
<comment type="caution">
    <text evidence="1">The sequence shown here is derived from an EMBL/GenBank/DDBJ whole genome shotgun (WGS) entry which is preliminary data.</text>
</comment>
<reference evidence="1" key="1">
    <citation type="journal article" date="2021" name="PeerJ">
        <title>Extensive microbial diversity within the chicken gut microbiome revealed by metagenomics and culture.</title>
        <authorList>
            <person name="Gilroy R."/>
            <person name="Ravi A."/>
            <person name="Getino M."/>
            <person name="Pursley I."/>
            <person name="Horton D.L."/>
            <person name="Alikhan N.F."/>
            <person name="Baker D."/>
            <person name="Gharbi K."/>
            <person name="Hall N."/>
            <person name="Watson M."/>
            <person name="Adriaenssens E.M."/>
            <person name="Foster-Nyarko E."/>
            <person name="Jarju S."/>
            <person name="Secka A."/>
            <person name="Antonio M."/>
            <person name="Oren A."/>
            <person name="Chaudhuri R.R."/>
            <person name="La Ragione R."/>
            <person name="Hildebrand F."/>
            <person name="Pallen M.J."/>
        </authorList>
    </citation>
    <scope>NUCLEOTIDE SEQUENCE</scope>
    <source>
        <strain evidence="1">USAMLcec12-2067</strain>
    </source>
</reference>
<organism evidence="1 2">
    <name type="scientific">Rubneribacter badeniensis</name>
    <dbReference type="NCBI Taxonomy" id="2070688"/>
    <lineage>
        <taxon>Bacteria</taxon>
        <taxon>Bacillati</taxon>
        <taxon>Actinomycetota</taxon>
        <taxon>Coriobacteriia</taxon>
        <taxon>Eggerthellales</taxon>
        <taxon>Eggerthellaceae</taxon>
        <taxon>Rubneribacter</taxon>
    </lineage>
</organism>
<sequence length="82" mass="8666">MDEKMRRVRQEIEDRAKGLAIEALALAKLADDNGVKSYISVSAGKSGSGKLTATATCCPATVAARADLTTFVTFDGGLTWED</sequence>
<evidence type="ECO:0000313" key="1">
    <source>
        <dbReference type="EMBL" id="HJH43656.1"/>
    </source>
</evidence>
<accession>A0A9D2VLK8</accession>
<gene>
    <name evidence="1" type="ORF">K8V16_07645</name>
</gene>
<dbReference type="AlphaFoldDB" id="A0A9D2VLK8"/>
<evidence type="ECO:0000313" key="2">
    <source>
        <dbReference type="Proteomes" id="UP000789325"/>
    </source>
</evidence>
<name>A0A9D2VLK8_9ACTN</name>
<dbReference type="Proteomes" id="UP000789325">
    <property type="component" value="Unassembled WGS sequence"/>
</dbReference>
<protein>
    <submittedName>
        <fullName evidence="1">Uncharacterized protein</fullName>
    </submittedName>
</protein>